<evidence type="ECO:0000256" key="1">
    <source>
        <dbReference type="SAM" id="MobiDB-lite"/>
    </source>
</evidence>
<sequence length="298" mass="34200">MIILLMSAWGYVTCISGRNPNVLKTINVFYIPLKIIWYKSRPDDQEWSVFGTQTYNRLFSISEFKEEEEGESREEGEGEGGGGGGGGEEEEKEEEEEDPLLLWSFADIIFYEGMLYGLSKMYTLVRFNLENQKPLVAHKMMNMIPTFSLTPNRCTNPWSYLVESCGELLVVYRIRHCFMDMNTLKYVTTKFLVFKLDKYGDAPNWVEVDNLGDQMIFLGRNSAISISAKGVPGFRGNCIYFTDDGFEFFRRSNCRLTCLDNGVFYLEDGHIDSFFPLDSSHSFESQPVWISPNIVLGD</sequence>
<feature type="domain" description="KIB1-4 beta-propeller" evidence="3">
    <location>
        <begin position="104"/>
        <end position="250"/>
    </location>
</feature>
<dbReference type="EMBL" id="JADFTS010000006">
    <property type="protein sequence ID" value="KAF9599688.1"/>
    <property type="molecule type" value="Genomic_DNA"/>
</dbReference>
<evidence type="ECO:0000256" key="2">
    <source>
        <dbReference type="SAM" id="SignalP"/>
    </source>
</evidence>
<feature type="signal peptide" evidence="2">
    <location>
        <begin position="1"/>
        <end position="17"/>
    </location>
</feature>
<dbReference type="OrthoDB" id="642536at2759"/>
<evidence type="ECO:0000313" key="4">
    <source>
        <dbReference type="EMBL" id="KAF9599688.1"/>
    </source>
</evidence>
<accession>A0A835HKD8</accession>
<gene>
    <name evidence="4" type="ORF">IFM89_001634</name>
</gene>
<dbReference type="Pfam" id="PF03478">
    <property type="entry name" value="Beta-prop_KIB1-4"/>
    <property type="match status" value="1"/>
</dbReference>
<evidence type="ECO:0000259" key="3">
    <source>
        <dbReference type="Pfam" id="PF03478"/>
    </source>
</evidence>
<evidence type="ECO:0000313" key="5">
    <source>
        <dbReference type="Proteomes" id="UP000631114"/>
    </source>
</evidence>
<comment type="caution">
    <text evidence="4">The sequence shown here is derived from an EMBL/GenBank/DDBJ whole genome shotgun (WGS) entry which is preliminary data.</text>
</comment>
<dbReference type="PANTHER" id="PTHR44259:SF114">
    <property type="entry name" value="OS06G0707300 PROTEIN"/>
    <property type="match status" value="1"/>
</dbReference>
<dbReference type="PANTHER" id="PTHR44259">
    <property type="entry name" value="OS07G0183000 PROTEIN-RELATED"/>
    <property type="match status" value="1"/>
</dbReference>
<feature type="region of interest" description="Disordered" evidence="1">
    <location>
        <begin position="65"/>
        <end position="93"/>
    </location>
</feature>
<dbReference type="Proteomes" id="UP000631114">
    <property type="component" value="Unassembled WGS sequence"/>
</dbReference>
<dbReference type="AlphaFoldDB" id="A0A835HKD8"/>
<keyword evidence="5" id="KW-1185">Reference proteome</keyword>
<feature type="chain" id="PRO_5032540628" description="KIB1-4 beta-propeller domain-containing protein" evidence="2">
    <location>
        <begin position="18"/>
        <end position="298"/>
    </location>
</feature>
<organism evidence="4 5">
    <name type="scientific">Coptis chinensis</name>
    <dbReference type="NCBI Taxonomy" id="261450"/>
    <lineage>
        <taxon>Eukaryota</taxon>
        <taxon>Viridiplantae</taxon>
        <taxon>Streptophyta</taxon>
        <taxon>Embryophyta</taxon>
        <taxon>Tracheophyta</taxon>
        <taxon>Spermatophyta</taxon>
        <taxon>Magnoliopsida</taxon>
        <taxon>Ranunculales</taxon>
        <taxon>Ranunculaceae</taxon>
        <taxon>Coptidoideae</taxon>
        <taxon>Coptis</taxon>
    </lineage>
</organism>
<dbReference type="InterPro" id="IPR050942">
    <property type="entry name" value="F-box_BR-signaling"/>
</dbReference>
<keyword evidence="2" id="KW-0732">Signal</keyword>
<reference evidence="4 5" key="1">
    <citation type="submission" date="2020-10" db="EMBL/GenBank/DDBJ databases">
        <title>The Coptis chinensis genome and diversification of protoberbering-type alkaloids.</title>
        <authorList>
            <person name="Wang B."/>
            <person name="Shu S."/>
            <person name="Song C."/>
            <person name="Liu Y."/>
        </authorList>
    </citation>
    <scope>NUCLEOTIDE SEQUENCE [LARGE SCALE GENOMIC DNA]</scope>
    <source>
        <strain evidence="4">HL-2020</strain>
        <tissue evidence="4">Leaf</tissue>
    </source>
</reference>
<protein>
    <recommendedName>
        <fullName evidence="3">KIB1-4 beta-propeller domain-containing protein</fullName>
    </recommendedName>
</protein>
<dbReference type="InterPro" id="IPR005174">
    <property type="entry name" value="KIB1-4_b-propeller"/>
</dbReference>
<proteinExistence type="predicted"/>
<feature type="compositionally biased region" description="Acidic residues" evidence="1">
    <location>
        <begin position="65"/>
        <end position="78"/>
    </location>
</feature>
<name>A0A835HKD8_9MAGN</name>